<name>A0A2N5SLW7_9BASI</name>
<evidence type="ECO:0000256" key="4">
    <source>
        <dbReference type="ARBA" id="ARBA00022989"/>
    </source>
</evidence>
<dbReference type="GO" id="GO:0005789">
    <property type="term" value="C:endoplasmic reticulum membrane"/>
    <property type="evidence" value="ECO:0007669"/>
    <property type="project" value="UniProtKB-SubCell"/>
</dbReference>
<evidence type="ECO:0000256" key="2">
    <source>
        <dbReference type="ARBA" id="ARBA00022692"/>
    </source>
</evidence>
<evidence type="ECO:0000256" key="3">
    <source>
        <dbReference type="ARBA" id="ARBA00022824"/>
    </source>
</evidence>
<evidence type="ECO:0000313" key="7">
    <source>
        <dbReference type="EMBL" id="PLW14231.1"/>
    </source>
</evidence>
<organism evidence="7 9">
    <name type="scientific">Puccinia coronata f. sp. avenae</name>
    <dbReference type="NCBI Taxonomy" id="200324"/>
    <lineage>
        <taxon>Eukaryota</taxon>
        <taxon>Fungi</taxon>
        <taxon>Dikarya</taxon>
        <taxon>Basidiomycota</taxon>
        <taxon>Pucciniomycotina</taxon>
        <taxon>Pucciniomycetes</taxon>
        <taxon>Pucciniales</taxon>
        <taxon>Pucciniaceae</taxon>
        <taxon>Puccinia</taxon>
    </lineage>
</organism>
<keyword evidence="2 6" id="KW-0812">Transmembrane</keyword>
<accession>A0A2N5SLW7</accession>
<dbReference type="EMBL" id="PGCJ01000926">
    <property type="protein sequence ID" value="PLW14231.1"/>
    <property type="molecule type" value="Genomic_DNA"/>
</dbReference>
<dbReference type="STRING" id="200324.A0A2N5SLW7"/>
<evidence type="ECO:0000256" key="1">
    <source>
        <dbReference type="ARBA" id="ARBA00004477"/>
    </source>
</evidence>
<dbReference type="InterPro" id="IPR021013">
    <property type="entry name" value="ATPase_Vma12"/>
</dbReference>
<protein>
    <submittedName>
        <fullName evidence="7">Uncharacterized protein</fullName>
    </submittedName>
</protein>
<dbReference type="Proteomes" id="UP000235392">
    <property type="component" value="Unassembled WGS sequence"/>
</dbReference>
<feature type="transmembrane region" description="Helical" evidence="6">
    <location>
        <begin position="183"/>
        <end position="204"/>
    </location>
</feature>
<dbReference type="OrthoDB" id="2499759at2759"/>
<evidence type="ECO:0000313" key="8">
    <source>
        <dbReference type="EMBL" id="PLW46024.1"/>
    </source>
</evidence>
<feature type="transmembrane region" description="Helical" evidence="6">
    <location>
        <begin position="216"/>
        <end position="237"/>
    </location>
</feature>
<evidence type="ECO:0000256" key="6">
    <source>
        <dbReference type="SAM" id="Phobius"/>
    </source>
</evidence>
<dbReference type="EMBL" id="PGCI01000043">
    <property type="protein sequence ID" value="PLW46024.1"/>
    <property type="molecule type" value="Genomic_DNA"/>
</dbReference>
<comment type="caution">
    <text evidence="7">The sequence shown here is derived from an EMBL/GenBank/DDBJ whole genome shotgun (WGS) entry which is preliminary data.</text>
</comment>
<dbReference type="Pfam" id="PF11712">
    <property type="entry name" value="Vma12"/>
    <property type="match status" value="1"/>
</dbReference>
<evidence type="ECO:0000313" key="9">
    <source>
        <dbReference type="Proteomes" id="UP000235388"/>
    </source>
</evidence>
<keyword evidence="3" id="KW-0256">Endoplasmic reticulum</keyword>
<comment type="subcellular location">
    <subcellularLocation>
        <location evidence="1">Endoplasmic reticulum membrane</location>
        <topology evidence="1">Multi-pass membrane protein</topology>
    </subcellularLocation>
</comment>
<evidence type="ECO:0000256" key="5">
    <source>
        <dbReference type="ARBA" id="ARBA00023136"/>
    </source>
</evidence>
<sequence>MVKLVLTDSLARKIVTTFTALDPSSLVLLPPEARRTFQEISSRFPPSTHGAATEKVTHASDPEDVEAVEGFRWVDHSSLFVLAAAAKEHWTLEHAEGSRSEHTFFAFLKTTRLYFKRQPVREKSEELKRILGKIQLEKDREEYADMISARGGERDQKADQLAMMRGPDRDKERQEWQQVRKTMTLIANILFSVAGTLVAVFWLLHHSYHYPFEPAVLLSGASGLTVFGVELILYWNFL</sequence>
<reference evidence="9 10" key="1">
    <citation type="submission" date="2017-11" db="EMBL/GenBank/DDBJ databases">
        <title>De novo assembly and phasing of dikaryotic genomes from two isolates of Puccinia coronata f. sp. avenae, the causal agent of oat crown rust.</title>
        <authorList>
            <person name="Miller M.E."/>
            <person name="Zhang Y."/>
            <person name="Omidvar V."/>
            <person name="Sperschneider J."/>
            <person name="Schwessinger B."/>
            <person name="Raley C."/>
            <person name="Palmer J.M."/>
            <person name="Garnica D."/>
            <person name="Upadhyaya N."/>
            <person name="Rathjen J."/>
            <person name="Taylor J.M."/>
            <person name="Park R.F."/>
            <person name="Dodds P.N."/>
            <person name="Hirsch C.D."/>
            <person name="Kianian S.F."/>
            <person name="Figueroa M."/>
        </authorList>
    </citation>
    <scope>NUCLEOTIDE SEQUENCE [LARGE SCALE GENOMIC DNA]</scope>
    <source>
        <strain evidence="7">12NC29</strain>
        <strain evidence="8">12SD80</strain>
    </source>
</reference>
<keyword evidence="4 6" id="KW-1133">Transmembrane helix</keyword>
<dbReference type="Proteomes" id="UP000235388">
    <property type="component" value="Unassembled WGS sequence"/>
</dbReference>
<gene>
    <name evidence="7" type="ORF">PCANC_14507</name>
    <name evidence="8" type="ORF">PCASD_03496</name>
</gene>
<keyword evidence="5 6" id="KW-0472">Membrane</keyword>
<dbReference type="AlphaFoldDB" id="A0A2N5SLW7"/>
<proteinExistence type="predicted"/>
<evidence type="ECO:0000313" key="10">
    <source>
        <dbReference type="Proteomes" id="UP000235392"/>
    </source>
</evidence>
<dbReference type="PANTHER" id="PTHR31394:SF1">
    <property type="entry name" value="TRANSMEMBRANE PROTEIN 199"/>
    <property type="match status" value="1"/>
</dbReference>
<keyword evidence="9" id="KW-1185">Reference proteome</keyword>
<dbReference type="PANTHER" id="PTHR31394">
    <property type="entry name" value="TRANSMEMBRANE PROTEIN 199"/>
    <property type="match status" value="1"/>
</dbReference>
<dbReference type="GO" id="GO:0070072">
    <property type="term" value="P:vacuolar proton-transporting V-type ATPase complex assembly"/>
    <property type="evidence" value="ECO:0007669"/>
    <property type="project" value="InterPro"/>
</dbReference>